<dbReference type="RefSeq" id="WP_109757985.1">
    <property type="nucleotide sequence ID" value="NZ_CP034588.1"/>
</dbReference>
<evidence type="ECO:0000259" key="2">
    <source>
        <dbReference type="Pfam" id="PF00582"/>
    </source>
</evidence>
<evidence type="ECO:0000313" key="3">
    <source>
        <dbReference type="EMBL" id="PWK57366.1"/>
    </source>
</evidence>
<reference evidence="3 4" key="1">
    <citation type="submission" date="2018-05" db="EMBL/GenBank/DDBJ databases">
        <title>Genomic Encyclopedia of Type Strains, Phase IV (KMG-IV): sequencing the most valuable type-strain genomes for metagenomic binning, comparative biology and taxonomic classification.</title>
        <authorList>
            <person name="Goeker M."/>
        </authorList>
    </citation>
    <scope>NUCLEOTIDE SEQUENCE [LARGE SCALE GENOMIC DNA]</scope>
    <source>
        <strain evidence="3 4">DSM 103371</strain>
    </source>
</reference>
<evidence type="ECO:0000256" key="1">
    <source>
        <dbReference type="ARBA" id="ARBA00008791"/>
    </source>
</evidence>
<dbReference type="SUPFAM" id="SSF52402">
    <property type="entry name" value="Adenine nucleotide alpha hydrolases-like"/>
    <property type="match status" value="2"/>
</dbReference>
<protein>
    <submittedName>
        <fullName evidence="3">Universal stress protein family protein</fullName>
    </submittedName>
</protein>
<dbReference type="InterPro" id="IPR006015">
    <property type="entry name" value="Universal_stress_UspA"/>
</dbReference>
<dbReference type="PANTHER" id="PTHR46268">
    <property type="entry name" value="STRESS RESPONSE PROTEIN NHAX"/>
    <property type="match status" value="1"/>
</dbReference>
<sequence>MLDKILVPVRGDGKGDNVLAHAAALAKRFGSHIVVAHCRARPEDLMPFGVPLPSFVRDQLLKQSYDLADEVEQGLRAELHALAMSLGLSETDPPHGGSATISFVEQTGRMVDVIKTHGRLADLIAVPKPDRDRNIGVNSLKTALFRTGRPVLMCPHQDTIPADIGAHLTIGWNGSMEAARAVALTLPLIGAAEKVTILSSGQGEPNGAMTSDLVEYLALRNVKAEVATFNSRNPGKGLLDETRAVGATLLVMGAYGDSHERETLFGGNTQTVVDEATLPVVMVH</sequence>
<dbReference type="PRINTS" id="PR01438">
    <property type="entry name" value="UNVRSLSTRESS"/>
</dbReference>
<dbReference type="EMBL" id="QGGV01000002">
    <property type="protein sequence ID" value="PWK57366.1"/>
    <property type="molecule type" value="Genomic_DNA"/>
</dbReference>
<dbReference type="InterPro" id="IPR006016">
    <property type="entry name" value="UspA"/>
</dbReference>
<dbReference type="KEGG" id="salo:EF888_14110"/>
<organism evidence="3 4">
    <name type="scientific">Silicimonas algicola</name>
    <dbReference type="NCBI Taxonomy" id="1826607"/>
    <lineage>
        <taxon>Bacteria</taxon>
        <taxon>Pseudomonadati</taxon>
        <taxon>Pseudomonadota</taxon>
        <taxon>Alphaproteobacteria</taxon>
        <taxon>Rhodobacterales</taxon>
        <taxon>Paracoccaceae</taxon>
    </lineage>
</organism>
<dbReference type="PANTHER" id="PTHR46268:SF15">
    <property type="entry name" value="UNIVERSAL STRESS PROTEIN HP_0031"/>
    <property type="match status" value="1"/>
</dbReference>
<evidence type="ECO:0000313" key="4">
    <source>
        <dbReference type="Proteomes" id="UP000245390"/>
    </source>
</evidence>
<feature type="domain" description="UspA" evidence="2">
    <location>
        <begin position="1"/>
        <end position="50"/>
    </location>
</feature>
<dbReference type="AlphaFoldDB" id="A0A316GBH9"/>
<keyword evidence="4" id="KW-1185">Reference proteome</keyword>
<gene>
    <name evidence="3" type="ORF">C8D95_1028</name>
</gene>
<accession>A0A316GBH9</accession>
<comment type="caution">
    <text evidence="3">The sequence shown here is derived from an EMBL/GenBank/DDBJ whole genome shotgun (WGS) entry which is preliminary data.</text>
</comment>
<dbReference type="CDD" id="cd00293">
    <property type="entry name" value="USP-like"/>
    <property type="match status" value="1"/>
</dbReference>
<feature type="domain" description="UspA" evidence="2">
    <location>
        <begin position="221"/>
        <end position="284"/>
    </location>
</feature>
<dbReference type="OrthoDB" id="9804721at2"/>
<name>A0A316GBH9_9RHOB</name>
<dbReference type="Pfam" id="PF00582">
    <property type="entry name" value="Usp"/>
    <property type="match status" value="2"/>
</dbReference>
<dbReference type="Proteomes" id="UP000245390">
    <property type="component" value="Unassembled WGS sequence"/>
</dbReference>
<comment type="similarity">
    <text evidence="1">Belongs to the universal stress protein A family.</text>
</comment>
<proteinExistence type="inferred from homology"/>
<dbReference type="Gene3D" id="3.40.50.12370">
    <property type="match status" value="1"/>
</dbReference>